<keyword evidence="2" id="KW-1185">Reference proteome</keyword>
<dbReference type="Proteomes" id="UP001269819">
    <property type="component" value="Unassembled WGS sequence"/>
</dbReference>
<proteinExistence type="predicted"/>
<evidence type="ECO:0000313" key="2">
    <source>
        <dbReference type="Proteomes" id="UP001269819"/>
    </source>
</evidence>
<accession>A0ABU3W288</accession>
<feature type="non-terminal residue" evidence="1">
    <location>
        <position position="1"/>
    </location>
</feature>
<sequence>GTTNERCCTYCLTSGVRYRPGGRPPEALVGSRLILAYIKSMDLISECIDYSLYPKRIWLKPSWASVVFEDDWGDGCYARHLDRGTLETLLEIVSDLGEKHVAFSDPNLLQYSEKLELSKLDEIQLSSSAFLIVGGLGWGICGTGDDWCAVAGKREIMAPFIDSCGGFSQIRDSYPVSETTLEAHKEFLRNNFKNYKTKL</sequence>
<comment type="caution">
    <text evidence="1">The sequence shown here is derived from an EMBL/GenBank/DDBJ whole genome shotgun (WGS) entry which is preliminary data.</text>
</comment>
<dbReference type="RefSeq" id="WP_316975018.1">
    <property type="nucleotide sequence ID" value="NZ_JAWIIJ010000017.1"/>
</dbReference>
<gene>
    <name evidence="1" type="ORF">RYS15_18265</name>
</gene>
<protein>
    <submittedName>
        <fullName evidence="1">Uncharacterized protein</fullName>
    </submittedName>
</protein>
<name>A0ABU3W288_9GAMM</name>
<reference evidence="1 2" key="1">
    <citation type="submission" date="2023-10" db="EMBL/GenBank/DDBJ databases">
        <title>Characteristics and mechanism of a salt-tolerant marine origin heterotrophic nitrifying- aerobic denitrifying bacteria Marinobacter xestospongiae HN1.</title>
        <authorList>
            <person name="Qi R."/>
        </authorList>
    </citation>
    <scope>NUCLEOTIDE SEQUENCE [LARGE SCALE GENOMIC DNA]</scope>
    <source>
        <strain evidence="1 2">HN1</strain>
    </source>
</reference>
<organism evidence="1 2">
    <name type="scientific">Marinobacter xestospongiae</name>
    <dbReference type="NCBI Taxonomy" id="994319"/>
    <lineage>
        <taxon>Bacteria</taxon>
        <taxon>Pseudomonadati</taxon>
        <taxon>Pseudomonadota</taxon>
        <taxon>Gammaproteobacteria</taxon>
        <taxon>Pseudomonadales</taxon>
        <taxon>Marinobacteraceae</taxon>
        <taxon>Marinobacter</taxon>
    </lineage>
</organism>
<evidence type="ECO:0000313" key="1">
    <source>
        <dbReference type="EMBL" id="MDV2080634.1"/>
    </source>
</evidence>
<dbReference type="EMBL" id="JAWIIJ010000017">
    <property type="protein sequence ID" value="MDV2080634.1"/>
    <property type="molecule type" value="Genomic_DNA"/>
</dbReference>